<organism evidence="1 2">
    <name type="scientific">Pseudolycoriella hygida</name>
    <dbReference type="NCBI Taxonomy" id="35572"/>
    <lineage>
        <taxon>Eukaryota</taxon>
        <taxon>Metazoa</taxon>
        <taxon>Ecdysozoa</taxon>
        <taxon>Arthropoda</taxon>
        <taxon>Hexapoda</taxon>
        <taxon>Insecta</taxon>
        <taxon>Pterygota</taxon>
        <taxon>Neoptera</taxon>
        <taxon>Endopterygota</taxon>
        <taxon>Diptera</taxon>
        <taxon>Nematocera</taxon>
        <taxon>Sciaroidea</taxon>
        <taxon>Sciaridae</taxon>
        <taxon>Pseudolycoriella</taxon>
    </lineage>
</organism>
<dbReference type="InterPro" id="IPR036047">
    <property type="entry name" value="F-box-like_dom_sf"/>
</dbReference>
<accession>A0A9Q0NG81</accession>
<comment type="caution">
    <text evidence="1">The sequence shown here is derived from an EMBL/GenBank/DDBJ whole genome shotgun (WGS) entry which is preliminary data.</text>
</comment>
<reference evidence="1" key="1">
    <citation type="submission" date="2022-07" db="EMBL/GenBank/DDBJ databases">
        <authorList>
            <person name="Trinca V."/>
            <person name="Uliana J.V.C."/>
            <person name="Torres T.T."/>
            <person name="Ward R.J."/>
            <person name="Monesi N."/>
        </authorList>
    </citation>
    <scope>NUCLEOTIDE SEQUENCE</scope>
    <source>
        <strain evidence="1">HSMRA1968</strain>
        <tissue evidence="1">Whole embryos</tissue>
    </source>
</reference>
<evidence type="ECO:0000313" key="2">
    <source>
        <dbReference type="Proteomes" id="UP001151699"/>
    </source>
</evidence>
<dbReference type="AlphaFoldDB" id="A0A9Q0NG81"/>
<gene>
    <name evidence="1" type="ORF">Bhyg_04873</name>
</gene>
<sequence length="242" mass="28474">MIRMKPLEIPLICEKICRYLPTRDLVTCRLLNKDWNSTAAIIIAERDEEEYPMINLTIENIESHLQFLNDRNRPDMAPIRWIRRYQVMKRGTNVSTRIAIMNFRQRINRLTAHYQQRIFSMYLDMPQIHASESFEGTMRFISGTFRRPPPINVQHLTMHVSSQVLGSISLFVPPLAALRLLTVYYEDQLEGLTVQMFSNNLGTLRFPLLEKFILHSTNQRLAVMFTNYLEQSYPNVLIEINP</sequence>
<dbReference type="EMBL" id="WJQU01000001">
    <property type="protein sequence ID" value="KAJ6649635.1"/>
    <property type="molecule type" value="Genomic_DNA"/>
</dbReference>
<dbReference type="Proteomes" id="UP001151699">
    <property type="component" value="Chromosome A"/>
</dbReference>
<evidence type="ECO:0008006" key="3">
    <source>
        <dbReference type="Google" id="ProtNLM"/>
    </source>
</evidence>
<name>A0A9Q0NG81_9DIPT</name>
<protein>
    <recommendedName>
        <fullName evidence="3">F-box domain-containing protein</fullName>
    </recommendedName>
</protein>
<dbReference type="SUPFAM" id="SSF81383">
    <property type="entry name" value="F-box domain"/>
    <property type="match status" value="1"/>
</dbReference>
<evidence type="ECO:0000313" key="1">
    <source>
        <dbReference type="EMBL" id="KAJ6649635.1"/>
    </source>
</evidence>
<dbReference type="CDD" id="cd09917">
    <property type="entry name" value="F-box_SF"/>
    <property type="match status" value="1"/>
</dbReference>
<proteinExistence type="predicted"/>
<keyword evidence="2" id="KW-1185">Reference proteome</keyword>